<dbReference type="SUPFAM" id="SSF52374">
    <property type="entry name" value="Nucleotidylyl transferase"/>
    <property type="match status" value="1"/>
</dbReference>
<feature type="domain" description="Arginyl tRNA synthetase N-terminal" evidence="12">
    <location>
        <begin position="1"/>
        <end position="114"/>
    </location>
</feature>
<dbReference type="InterPro" id="IPR001278">
    <property type="entry name" value="Arg-tRNA-ligase"/>
</dbReference>
<dbReference type="InterPro" id="IPR008909">
    <property type="entry name" value="DALR_anticod-bd"/>
</dbReference>
<dbReference type="Gene3D" id="3.40.50.620">
    <property type="entry name" value="HUPs"/>
    <property type="match status" value="1"/>
</dbReference>
<evidence type="ECO:0000313" key="14">
    <source>
        <dbReference type="Proteomes" id="UP000177907"/>
    </source>
</evidence>
<dbReference type="InterPro" id="IPR035684">
    <property type="entry name" value="ArgRS_core"/>
</dbReference>
<dbReference type="Gene3D" id="1.10.730.10">
    <property type="entry name" value="Isoleucyl-tRNA Synthetase, Domain 1"/>
    <property type="match status" value="1"/>
</dbReference>
<accession>A0A1F6NYH1</accession>
<dbReference type="InterPro" id="IPR005148">
    <property type="entry name" value="Arg-tRNA-synth_N"/>
</dbReference>
<dbReference type="Proteomes" id="UP000177907">
    <property type="component" value="Unassembled WGS sequence"/>
</dbReference>
<comment type="caution">
    <text evidence="13">The sequence shown here is derived from an EMBL/GenBank/DDBJ whole genome shotgun (WGS) entry which is preliminary data.</text>
</comment>
<dbReference type="InterPro" id="IPR014729">
    <property type="entry name" value="Rossmann-like_a/b/a_fold"/>
</dbReference>
<dbReference type="Pfam" id="PF00750">
    <property type="entry name" value="tRNA-synt_1d"/>
    <property type="match status" value="1"/>
</dbReference>
<reference evidence="13 14" key="1">
    <citation type="journal article" date="2016" name="Nat. Commun.">
        <title>Thousands of microbial genomes shed light on interconnected biogeochemical processes in an aquifer system.</title>
        <authorList>
            <person name="Anantharaman K."/>
            <person name="Brown C.T."/>
            <person name="Hug L.A."/>
            <person name="Sharon I."/>
            <person name="Castelle C.J."/>
            <person name="Probst A.J."/>
            <person name="Thomas B.C."/>
            <person name="Singh A."/>
            <person name="Wilkins M.J."/>
            <person name="Karaoz U."/>
            <person name="Brodie E.L."/>
            <person name="Williams K.H."/>
            <person name="Hubbard S.S."/>
            <person name="Banfield J.F."/>
        </authorList>
    </citation>
    <scope>NUCLEOTIDE SEQUENCE [LARGE SCALE GENOMIC DNA]</scope>
</reference>
<dbReference type="AlphaFoldDB" id="A0A1F6NYH1"/>
<evidence type="ECO:0000256" key="5">
    <source>
        <dbReference type="ARBA" id="ARBA00022840"/>
    </source>
</evidence>
<dbReference type="GO" id="GO:0006420">
    <property type="term" value="P:arginyl-tRNA aminoacylation"/>
    <property type="evidence" value="ECO:0007669"/>
    <property type="project" value="UniProtKB-UniRule"/>
</dbReference>
<sequence>MDIKSEIIKILRVAGVTGEIDLTTPPKPEMGDLAFACFNLAKELKMNPVEIAKQLAIVISNPKGEKSLSAFNSSGGDSSSPLKGSLGMTVKNARDDNRIVGRVAAFGPYVNFFLNTGALASEIIPAVANKKYGTNNFGKGKKILVEYPANNTHKEIHVGHLRNICLGNSLIKIFEANGFNIIPINYLNDFGAHVAKCLWGLLKFHKNEKPPANKQRWLGAIYTEASIYLAEHPEAKDEIAIIQNKIEKHDKTIWPLYKTTRQWSIAGFNIIFKELGVRHKTVLYEHEVKEAGQKLVDELLKKGVAQVGEGGAIIVDLNKYNLDIGLLRKSNGLGLYLTSDLGLAQLRNKTFPKIFQSVHLTGIEQNFYFKQLFKILELAGFNYQTKHIGYGLVSTTSGKMSSRLGNVLLYEDLRDEVYEKLLSETAKRHTDWSKKKIATTAHTITQAAIKFEILKHEAEKVIVFDPATAASFDGFTGPYVLYTVARINSIIKKSSHRTVIPMKIGISVPLTSPEEKKLLLLLSQYGEIIQKAYNNYNPSVVIKYTFDLAQAYNEFYNKHSVLQAESKELISARVQLSGAVRTVLTKSLDILGIEVVGEM</sequence>
<dbReference type="Gene3D" id="3.30.1360.70">
    <property type="entry name" value="Arginyl tRNA synthetase N-terminal domain"/>
    <property type="match status" value="1"/>
</dbReference>
<dbReference type="Pfam" id="PF03485">
    <property type="entry name" value="Arg_tRNA_synt_N"/>
    <property type="match status" value="1"/>
</dbReference>
<dbReference type="SMART" id="SM00836">
    <property type="entry name" value="DALR_1"/>
    <property type="match status" value="1"/>
</dbReference>
<dbReference type="EMBL" id="MFQZ01000001">
    <property type="protein sequence ID" value="OGH88773.1"/>
    <property type="molecule type" value="Genomic_DNA"/>
</dbReference>
<organism evidence="13 14">
    <name type="scientific">Candidatus Magasanikbacteria bacterium RIFOXYC2_FULL_42_28</name>
    <dbReference type="NCBI Taxonomy" id="1798704"/>
    <lineage>
        <taxon>Bacteria</taxon>
        <taxon>Candidatus Magasanikiibacteriota</taxon>
    </lineage>
</organism>
<feature type="domain" description="DALR anticodon binding" evidence="11">
    <location>
        <begin position="480"/>
        <end position="599"/>
    </location>
</feature>
<evidence type="ECO:0000256" key="10">
    <source>
        <dbReference type="RuleBase" id="RU363038"/>
    </source>
</evidence>
<dbReference type="SMART" id="SM01016">
    <property type="entry name" value="Arg_tRNA_synt_N"/>
    <property type="match status" value="1"/>
</dbReference>
<dbReference type="FunFam" id="1.10.730.10:FF:000006">
    <property type="entry name" value="Arginyl-tRNA synthetase 2, mitochondrial"/>
    <property type="match status" value="1"/>
</dbReference>
<keyword evidence="6 10" id="KW-0648">Protein biosynthesis</keyword>
<comment type="catalytic activity">
    <reaction evidence="8">
        <text>tRNA(Arg) + L-arginine + ATP = L-arginyl-tRNA(Arg) + AMP + diphosphate</text>
        <dbReference type="Rhea" id="RHEA:20301"/>
        <dbReference type="Rhea" id="RHEA-COMP:9658"/>
        <dbReference type="Rhea" id="RHEA-COMP:9673"/>
        <dbReference type="ChEBI" id="CHEBI:30616"/>
        <dbReference type="ChEBI" id="CHEBI:32682"/>
        <dbReference type="ChEBI" id="CHEBI:33019"/>
        <dbReference type="ChEBI" id="CHEBI:78442"/>
        <dbReference type="ChEBI" id="CHEBI:78513"/>
        <dbReference type="ChEBI" id="CHEBI:456215"/>
        <dbReference type="EC" id="6.1.1.19"/>
    </reaction>
</comment>
<dbReference type="PANTHER" id="PTHR11956">
    <property type="entry name" value="ARGINYL-TRNA SYNTHETASE"/>
    <property type="match status" value="1"/>
</dbReference>
<dbReference type="EC" id="6.1.1.19" evidence="2 9"/>
<evidence type="ECO:0000256" key="1">
    <source>
        <dbReference type="ARBA" id="ARBA00005594"/>
    </source>
</evidence>
<protein>
    <recommendedName>
        <fullName evidence="2 9">Arginine--tRNA ligase</fullName>
        <ecNumber evidence="2 9">6.1.1.19</ecNumber>
    </recommendedName>
</protein>
<dbReference type="Pfam" id="PF05746">
    <property type="entry name" value="DALR_1"/>
    <property type="match status" value="1"/>
</dbReference>
<comment type="similarity">
    <text evidence="1 10">Belongs to the class-I aminoacyl-tRNA synthetase family.</text>
</comment>
<keyword evidence="5 10" id="KW-0067">ATP-binding</keyword>
<evidence type="ECO:0000256" key="8">
    <source>
        <dbReference type="ARBA" id="ARBA00049339"/>
    </source>
</evidence>
<dbReference type="GO" id="GO:0005524">
    <property type="term" value="F:ATP binding"/>
    <property type="evidence" value="ECO:0007669"/>
    <property type="project" value="UniProtKB-KW"/>
</dbReference>
<dbReference type="STRING" id="1798704.A3J93_01635"/>
<dbReference type="InterPro" id="IPR036695">
    <property type="entry name" value="Arg-tRNA-synth_N_sf"/>
</dbReference>
<dbReference type="GO" id="GO:0004814">
    <property type="term" value="F:arginine-tRNA ligase activity"/>
    <property type="evidence" value="ECO:0007669"/>
    <property type="project" value="UniProtKB-UniRule"/>
</dbReference>
<evidence type="ECO:0000256" key="3">
    <source>
        <dbReference type="ARBA" id="ARBA00022598"/>
    </source>
</evidence>
<dbReference type="NCBIfam" id="TIGR00456">
    <property type="entry name" value="argS"/>
    <property type="match status" value="1"/>
</dbReference>
<evidence type="ECO:0000259" key="12">
    <source>
        <dbReference type="SMART" id="SM01016"/>
    </source>
</evidence>
<evidence type="ECO:0000256" key="7">
    <source>
        <dbReference type="ARBA" id="ARBA00023146"/>
    </source>
</evidence>
<evidence type="ECO:0000259" key="11">
    <source>
        <dbReference type="SMART" id="SM00836"/>
    </source>
</evidence>
<evidence type="ECO:0000313" key="13">
    <source>
        <dbReference type="EMBL" id="OGH88773.1"/>
    </source>
</evidence>
<name>A0A1F6NYH1_9BACT</name>
<keyword evidence="3 10" id="KW-0436">Ligase</keyword>
<evidence type="ECO:0000256" key="2">
    <source>
        <dbReference type="ARBA" id="ARBA00012837"/>
    </source>
</evidence>
<dbReference type="PANTHER" id="PTHR11956:SF5">
    <property type="entry name" value="ARGININE--TRNA LIGASE, CYTOPLASMIC"/>
    <property type="match status" value="1"/>
</dbReference>
<proteinExistence type="inferred from homology"/>
<keyword evidence="4 10" id="KW-0547">Nucleotide-binding</keyword>
<dbReference type="PRINTS" id="PR01038">
    <property type="entry name" value="TRNASYNTHARG"/>
</dbReference>
<gene>
    <name evidence="13" type="ORF">A3J93_01635</name>
</gene>
<dbReference type="SUPFAM" id="SSF47323">
    <property type="entry name" value="Anticodon-binding domain of a subclass of class I aminoacyl-tRNA synthetases"/>
    <property type="match status" value="1"/>
</dbReference>
<dbReference type="InterPro" id="IPR009080">
    <property type="entry name" value="tRNAsynth_Ia_anticodon-bd"/>
</dbReference>
<evidence type="ECO:0000256" key="9">
    <source>
        <dbReference type="NCBIfam" id="TIGR00456"/>
    </source>
</evidence>
<dbReference type="GO" id="GO:0005737">
    <property type="term" value="C:cytoplasm"/>
    <property type="evidence" value="ECO:0007669"/>
    <property type="project" value="UniProtKB-UniRule"/>
</dbReference>
<dbReference type="SUPFAM" id="SSF55190">
    <property type="entry name" value="Arginyl-tRNA synthetase (ArgRS), N-terminal 'additional' domain"/>
    <property type="match status" value="2"/>
</dbReference>
<keyword evidence="7 10" id="KW-0030">Aminoacyl-tRNA synthetase</keyword>
<evidence type="ECO:0000256" key="4">
    <source>
        <dbReference type="ARBA" id="ARBA00022741"/>
    </source>
</evidence>
<evidence type="ECO:0000256" key="6">
    <source>
        <dbReference type="ARBA" id="ARBA00022917"/>
    </source>
</evidence>